<sequence>MVWIVPRRSPALAILVALTLRHLNWWFARYVRHEQIHQDVFTVGGLLYGFEQQIRQPIRVEIIVVPMVERGTGQYDRVVVCPLGCVSPGVLGIIPEMGSRRVAYDAVWEVSPDLVGKVQLVGVQYCVLVQRQDGISLDVLVGIESLGYARSVLARATRYDVHWNVAGRRPTFPRRNGPIAGP</sequence>
<reference evidence="1" key="1">
    <citation type="submission" date="2018-01" db="EMBL/GenBank/DDBJ databases">
        <title>An insight into the sialome of Amazonian anophelines.</title>
        <authorList>
            <person name="Ribeiro J.M."/>
            <person name="Scarpassa V."/>
            <person name="Calvo E."/>
        </authorList>
    </citation>
    <scope>NUCLEOTIDE SEQUENCE</scope>
    <source>
        <tissue evidence="1">Salivary glands</tissue>
    </source>
</reference>
<evidence type="ECO:0000313" key="1">
    <source>
        <dbReference type="EMBL" id="MBW48025.1"/>
    </source>
</evidence>
<proteinExistence type="predicted"/>
<dbReference type="AlphaFoldDB" id="A0A2M4B4N5"/>
<accession>A0A2M4B4N5</accession>
<dbReference type="EMBL" id="GGFK01014704">
    <property type="protein sequence ID" value="MBW48025.1"/>
    <property type="molecule type" value="Transcribed_RNA"/>
</dbReference>
<organism evidence="1">
    <name type="scientific">Anopheles triannulatus</name>
    <dbReference type="NCBI Taxonomy" id="58253"/>
    <lineage>
        <taxon>Eukaryota</taxon>
        <taxon>Metazoa</taxon>
        <taxon>Ecdysozoa</taxon>
        <taxon>Arthropoda</taxon>
        <taxon>Hexapoda</taxon>
        <taxon>Insecta</taxon>
        <taxon>Pterygota</taxon>
        <taxon>Neoptera</taxon>
        <taxon>Endopterygota</taxon>
        <taxon>Diptera</taxon>
        <taxon>Nematocera</taxon>
        <taxon>Culicoidea</taxon>
        <taxon>Culicidae</taxon>
        <taxon>Anophelinae</taxon>
        <taxon>Anopheles</taxon>
    </lineage>
</organism>
<protein>
    <submittedName>
        <fullName evidence="1">Putative secreted protein</fullName>
    </submittedName>
</protein>
<name>A0A2M4B4N5_9DIPT</name>